<organism evidence="1 2">
    <name type="scientific">Neophaeococcomyces mojaviensis</name>
    <dbReference type="NCBI Taxonomy" id="3383035"/>
    <lineage>
        <taxon>Eukaryota</taxon>
        <taxon>Fungi</taxon>
        <taxon>Dikarya</taxon>
        <taxon>Ascomycota</taxon>
        <taxon>Pezizomycotina</taxon>
        <taxon>Eurotiomycetes</taxon>
        <taxon>Chaetothyriomycetidae</taxon>
        <taxon>Chaetothyriales</taxon>
        <taxon>Chaetothyriales incertae sedis</taxon>
        <taxon>Neophaeococcomyces</taxon>
    </lineage>
</organism>
<protein>
    <submittedName>
        <fullName evidence="1">Uncharacterized protein</fullName>
    </submittedName>
</protein>
<keyword evidence="2" id="KW-1185">Reference proteome</keyword>
<dbReference type="EMBL" id="JAPDRQ010000176">
    <property type="protein sequence ID" value="KAJ9652931.1"/>
    <property type="molecule type" value="Genomic_DNA"/>
</dbReference>
<reference evidence="1" key="1">
    <citation type="submission" date="2022-10" db="EMBL/GenBank/DDBJ databases">
        <title>Culturing micro-colonial fungi from biological soil crusts in the Mojave desert and describing Neophaeococcomyces mojavensis, and introducing the new genera and species Taxawa tesnikishii.</title>
        <authorList>
            <person name="Kurbessoian T."/>
            <person name="Stajich J.E."/>
        </authorList>
    </citation>
    <scope>NUCLEOTIDE SEQUENCE</scope>
    <source>
        <strain evidence="1">JES_112</strain>
    </source>
</reference>
<dbReference type="Proteomes" id="UP001172386">
    <property type="component" value="Unassembled WGS sequence"/>
</dbReference>
<name>A0ACC2ZYU6_9EURO</name>
<evidence type="ECO:0000313" key="2">
    <source>
        <dbReference type="Proteomes" id="UP001172386"/>
    </source>
</evidence>
<accession>A0ACC2ZYU6</accession>
<proteinExistence type="predicted"/>
<evidence type="ECO:0000313" key="1">
    <source>
        <dbReference type="EMBL" id="KAJ9652931.1"/>
    </source>
</evidence>
<gene>
    <name evidence="1" type="ORF">H2198_007840</name>
</gene>
<sequence>MSNLQSVKDEDFCERDLKEGTAVERGRNIVAVKKNKKMLSTEPAREEQIQAVQRSKTNKNTMAGRGEKIWYLDGEACALEPE</sequence>
<comment type="caution">
    <text evidence="1">The sequence shown here is derived from an EMBL/GenBank/DDBJ whole genome shotgun (WGS) entry which is preliminary data.</text>
</comment>